<reference evidence="3" key="1">
    <citation type="journal article" date="2009" name="PLoS Genet.">
        <title>Organised genome dynamics in the Escherichia coli species results in highly diverse adaptive paths.</title>
        <authorList>
            <person name="Touchon M."/>
            <person name="Hoede C."/>
            <person name="Tenaillon O."/>
            <person name="Barbe V."/>
            <person name="Baeriswyl S."/>
            <person name="Bidet P."/>
            <person name="Bingen E."/>
            <person name="Bonacorsi S."/>
            <person name="Bouchier C."/>
            <person name="Bouvet O."/>
            <person name="Calteau A."/>
            <person name="Chiapello H."/>
            <person name="Clermont O."/>
            <person name="Cruveiller S."/>
            <person name="Danchin A."/>
            <person name="Diard M."/>
            <person name="Dossat C."/>
            <person name="Karoui M.E."/>
            <person name="Frapy E."/>
            <person name="Garry L."/>
            <person name="Ghigo J.M."/>
            <person name="Gilles A.M."/>
            <person name="Johnson J."/>
            <person name="Le Bouguenec C."/>
            <person name="Lescat M."/>
            <person name="Mangenot S."/>
            <person name="Martinez-Jehanne V."/>
            <person name="Matic I."/>
            <person name="Nassif X."/>
            <person name="Oztas S."/>
            <person name="Petit M.A."/>
            <person name="Pichon C."/>
            <person name="Rouy Z."/>
            <person name="Ruf C.S."/>
            <person name="Schneider D."/>
            <person name="Tourret J."/>
            <person name="Vacherie B."/>
            <person name="Vallenet D."/>
            <person name="Medigue C."/>
            <person name="Rocha E.P.C."/>
            <person name="Denamur E."/>
        </authorList>
    </citation>
    <scope>NUCLEOTIDE SEQUENCE [LARGE SCALE GENOMIC DNA]</scope>
    <source>
        <strain evidence="3">UMN026 / ExPEC</strain>
    </source>
</reference>
<keyword evidence="1" id="KW-1133">Transmembrane helix</keyword>
<evidence type="ECO:0000256" key="1">
    <source>
        <dbReference type="SAM" id="Phobius"/>
    </source>
</evidence>
<dbReference type="PATRIC" id="fig|585056.7.peg.4628"/>
<organism evidence="2 3">
    <name type="scientific">Escherichia coli O17:K52:H18 (strain UMN026 / ExPEC)</name>
    <dbReference type="NCBI Taxonomy" id="585056"/>
    <lineage>
        <taxon>Bacteria</taxon>
        <taxon>Pseudomonadati</taxon>
        <taxon>Pseudomonadota</taxon>
        <taxon>Gammaproteobacteria</taxon>
        <taxon>Enterobacterales</taxon>
        <taxon>Enterobacteriaceae</taxon>
        <taxon>Escherichia</taxon>
    </lineage>
</organism>
<dbReference type="EMBL" id="CU928163">
    <property type="protein sequence ID" value="CAR15584.1"/>
    <property type="molecule type" value="Genomic_DNA"/>
</dbReference>
<evidence type="ECO:0000313" key="2">
    <source>
        <dbReference type="EMBL" id="CAR15584.1"/>
    </source>
</evidence>
<sequence length="228" mass="25826">MDVFMQNIILLILYLFLIAVNHFRYKFLLSGNTGEMILYFANVFFNPLALSFIIATIICITIKKRSSRSFIRGTCWLMGLFLIYSSYTVWERHSTWDYSFPGPGITVTVPSKQWVANIVKQGPTLVTRDAHAILAIVAFSQNEVGVHSIEELTATQNGTAEMHVCDVQGFACAYQEGVQTMSDGKVRHAIFMTLLDNTNLIQLVAAIDPDYLDEYQEEVMKMMLSARQ</sequence>
<keyword evidence="1" id="KW-0472">Membrane</keyword>
<dbReference type="KEGG" id="eum:ECUMN_4458"/>
<feature type="transmembrane region" description="Helical" evidence="1">
    <location>
        <begin position="7"/>
        <end position="25"/>
    </location>
</feature>
<feature type="transmembrane region" description="Helical" evidence="1">
    <location>
        <begin position="69"/>
        <end position="90"/>
    </location>
</feature>
<dbReference type="Proteomes" id="UP000007097">
    <property type="component" value="Chromosome"/>
</dbReference>
<name>B7NFM7_ECOLU</name>
<dbReference type="STRING" id="585056.ECUMN_4458"/>
<keyword evidence="1" id="KW-0812">Transmembrane</keyword>
<dbReference type="HOGENOM" id="CLU_121364_0_0_6"/>
<accession>B7NFM7</accession>
<gene>
    <name evidence="2" type="ordered locus">ECUMN_4458</name>
</gene>
<feature type="transmembrane region" description="Helical" evidence="1">
    <location>
        <begin position="37"/>
        <end position="62"/>
    </location>
</feature>
<evidence type="ECO:0000313" key="3">
    <source>
        <dbReference type="Proteomes" id="UP000007097"/>
    </source>
</evidence>
<proteinExistence type="predicted"/>
<protein>
    <submittedName>
        <fullName evidence="2">Uncharacterized protein</fullName>
    </submittedName>
</protein>
<dbReference type="AlphaFoldDB" id="B7NFM7"/>